<geneLocation type="mitochondrion" evidence="21"/>
<evidence type="ECO:0000256" key="9">
    <source>
        <dbReference type="ARBA" id="ARBA00022792"/>
    </source>
</evidence>
<dbReference type="EC" id="7.1.1.2" evidence="4"/>
<keyword evidence="7" id="KW-0679">Respiratory chain</keyword>
<dbReference type="EMBL" id="KR559500">
    <property type="protein sequence ID" value="ALR69291.1"/>
    <property type="molecule type" value="Genomic_DNA"/>
</dbReference>
<keyword evidence="13" id="KW-0520">NAD</keyword>
<evidence type="ECO:0000256" key="5">
    <source>
        <dbReference type="ARBA" id="ARBA00021008"/>
    </source>
</evidence>
<dbReference type="PANTHER" id="PTHR46552">
    <property type="entry name" value="NADH-UBIQUINONE OXIDOREDUCTASE CHAIN 2"/>
    <property type="match status" value="1"/>
</dbReference>
<gene>
    <name evidence="21" type="primary">ND2</name>
</gene>
<keyword evidence="8 19" id="KW-0812">Transmembrane</keyword>
<evidence type="ECO:0000256" key="11">
    <source>
        <dbReference type="ARBA" id="ARBA00022982"/>
    </source>
</evidence>
<keyword evidence="16 19" id="KW-0472">Membrane</keyword>
<dbReference type="InterPro" id="IPR001750">
    <property type="entry name" value="ND/Mrp_TM"/>
</dbReference>
<sequence>MNYMKIMLVYLISWLSAMGWTMNNWLTIWYLMEVCLVLFLGLCTSGKGYNVSEMMMSYYLVQVIFSLIMLTFILFYMFNLGYLCSFVLVLGMMVKTGMFPFHFWFILICGKLEWISFFMLATLMKLIPLILLYYLFFMLSFFFVTAGSLIFGSLMGLNNSVIQKMMGYSSMVTICWFMYSLSISVGLFFGYFAGYTIMLLWLIYIFNKYGIFYINQFKFNSVSLNMKILIFSYGLSISGFPPFLGFLVKWMVINYFWYLGFKFVVSLMILVSVLSVYFYLQMVFFVMVVFSSWVKWYTTKNFMGFSVLSFMFLMSYVTLFFLY</sequence>
<evidence type="ECO:0000313" key="21">
    <source>
        <dbReference type="EMBL" id="ALR69291.1"/>
    </source>
</evidence>
<comment type="subcellular location">
    <subcellularLocation>
        <location evidence="2">Mitochondrion inner membrane</location>
        <topology evidence="2">Multi-pass membrane protein</topology>
    </subcellularLocation>
</comment>
<feature type="transmembrane region" description="Helical" evidence="19">
    <location>
        <begin position="228"/>
        <end position="257"/>
    </location>
</feature>
<evidence type="ECO:0000256" key="18">
    <source>
        <dbReference type="ARBA" id="ARBA00049551"/>
    </source>
</evidence>
<dbReference type="InterPro" id="IPR050175">
    <property type="entry name" value="Complex_I_Subunit_2"/>
</dbReference>
<dbReference type="GO" id="GO:0006120">
    <property type="term" value="P:mitochondrial electron transport, NADH to ubiquinone"/>
    <property type="evidence" value="ECO:0007669"/>
    <property type="project" value="TreeGrafter"/>
</dbReference>
<evidence type="ECO:0000256" key="14">
    <source>
        <dbReference type="ARBA" id="ARBA00023075"/>
    </source>
</evidence>
<name>A0A678NH55_BEMTA</name>
<dbReference type="AlphaFoldDB" id="A0A678NH55"/>
<protein>
    <recommendedName>
        <fullName evidence="5">NADH-ubiquinone oxidoreductase chain 2</fullName>
        <ecNumber evidence="4">7.1.1.2</ecNumber>
    </recommendedName>
    <alternativeName>
        <fullName evidence="17">NADH dehydrogenase subunit 2</fullName>
    </alternativeName>
</protein>
<evidence type="ECO:0000259" key="20">
    <source>
        <dbReference type="Pfam" id="PF00361"/>
    </source>
</evidence>
<comment type="catalytic activity">
    <reaction evidence="18">
        <text>a ubiquinone + NADH + 5 H(+)(in) = a ubiquinol + NAD(+) + 4 H(+)(out)</text>
        <dbReference type="Rhea" id="RHEA:29091"/>
        <dbReference type="Rhea" id="RHEA-COMP:9565"/>
        <dbReference type="Rhea" id="RHEA-COMP:9566"/>
        <dbReference type="ChEBI" id="CHEBI:15378"/>
        <dbReference type="ChEBI" id="CHEBI:16389"/>
        <dbReference type="ChEBI" id="CHEBI:17976"/>
        <dbReference type="ChEBI" id="CHEBI:57540"/>
        <dbReference type="ChEBI" id="CHEBI:57945"/>
        <dbReference type="EC" id="7.1.1.2"/>
    </reaction>
</comment>
<evidence type="ECO:0000256" key="8">
    <source>
        <dbReference type="ARBA" id="ARBA00022692"/>
    </source>
</evidence>
<evidence type="ECO:0000256" key="19">
    <source>
        <dbReference type="SAM" id="Phobius"/>
    </source>
</evidence>
<evidence type="ECO:0000256" key="10">
    <source>
        <dbReference type="ARBA" id="ARBA00022967"/>
    </source>
</evidence>
<dbReference type="Pfam" id="PF00361">
    <property type="entry name" value="Proton_antipo_M"/>
    <property type="match status" value="1"/>
</dbReference>
<evidence type="ECO:0000256" key="3">
    <source>
        <dbReference type="ARBA" id="ARBA00007012"/>
    </source>
</evidence>
<keyword evidence="15 21" id="KW-0496">Mitochondrion</keyword>
<feature type="domain" description="NADH:quinone oxidoreductase/Mrp antiporter transmembrane" evidence="20">
    <location>
        <begin position="55"/>
        <end position="274"/>
    </location>
</feature>
<evidence type="ECO:0000256" key="12">
    <source>
        <dbReference type="ARBA" id="ARBA00022989"/>
    </source>
</evidence>
<keyword evidence="11" id="KW-0249">Electron transport</keyword>
<evidence type="ECO:0000256" key="17">
    <source>
        <dbReference type="ARBA" id="ARBA00031028"/>
    </source>
</evidence>
<feature type="transmembrane region" description="Helical" evidence="19">
    <location>
        <begin position="302"/>
        <end position="322"/>
    </location>
</feature>
<keyword evidence="6" id="KW-0813">Transport</keyword>
<keyword evidence="10" id="KW-1278">Translocase</keyword>
<feature type="transmembrane region" description="Helical" evidence="19">
    <location>
        <begin position="263"/>
        <end position="290"/>
    </location>
</feature>
<evidence type="ECO:0000256" key="1">
    <source>
        <dbReference type="ARBA" id="ARBA00003257"/>
    </source>
</evidence>
<evidence type="ECO:0000256" key="4">
    <source>
        <dbReference type="ARBA" id="ARBA00012944"/>
    </source>
</evidence>
<evidence type="ECO:0000256" key="7">
    <source>
        <dbReference type="ARBA" id="ARBA00022660"/>
    </source>
</evidence>
<evidence type="ECO:0000256" key="15">
    <source>
        <dbReference type="ARBA" id="ARBA00023128"/>
    </source>
</evidence>
<proteinExistence type="inferred from homology"/>
<keyword evidence="14" id="KW-0830">Ubiquinone</keyword>
<dbReference type="GO" id="GO:0008137">
    <property type="term" value="F:NADH dehydrogenase (ubiquinone) activity"/>
    <property type="evidence" value="ECO:0007669"/>
    <property type="project" value="UniProtKB-EC"/>
</dbReference>
<evidence type="ECO:0000256" key="13">
    <source>
        <dbReference type="ARBA" id="ARBA00023027"/>
    </source>
</evidence>
<feature type="transmembrane region" description="Helical" evidence="19">
    <location>
        <begin position="58"/>
        <end position="91"/>
    </location>
</feature>
<feature type="transmembrane region" description="Helical" evidence="19">
    <location>
        <begin position="29"/>
        <end position="46"/>
    </location>
</feature>
<keyword evidence="12 19" id="KW-1133">Transmembrane helix</keyword>
<comment type="similarity">
    <text evidence="3">Belongs to the complex I subunit 2 family.</text>
</comment>
<comment type="function">
    <text evidence="1">Core subunit of the mitochondrial membrane respiratory chain NADH dehydrogenase (Complex I) that is believed to belong to the minimal assembly required for catalysis. Complex I functions in the transfer of electrons from NADH to the respiratory chain. The immediate electron acceptor for the enzyme is believed to be ubiquinone.</text>
</comment>
<accession>A0A678NH55</accession>
<feature type="transmembrane region" description="Helical" evidence="19">
    <location>
        <begin position="176"/>
        <end position="207"/>
    </location>
</feature>
<evidence type="ECO:0000256" key="6">
    <source>
        <dbReference type="ARBA" id="ARBA00022448"/>
    </source>
</evidence>
<dbReference type="PANTHER" id="PTHR46552:SF1">
    <property type="entry name" value="NADH-UBIQUINONE OXIDOREDUCTASE CHAIN 2"/>
    <property type="match status" value="1"/>
</dbReference>
<evidence type="ECO:0000256" key="2">
    <source>
        <dbReference type="ARBA" id="ARBA00004448"/>
    </source>
</evidence>
<dbReference type="GO" id="GO:0005743">
    <property type="term" value="C:mitochondrial inner membrane"/>
    <property type="evidence" value="ECO:0007669"/>
    <property type="project" value="UniProtKB-SubCell"/>
</dbReference>
<reference evidence="21" key="1">
    <citation type="submission" date="2015-05" db="EMBL/GenBank/DDBJ databases">
        <authorList>
            <person name="Wang H.-L."/>
        </authorList>
    </citation>
    <scope>NUCLEOTIDE SEQUENCE</scope>
</reference>
<evidence type="ECO:0000256" key="16">
    <source>
        <dbReference type="ARBA" id="ARBA00023136"/>
    </source>
</evidence>
<feature type="transmembrane region" description="Helical" evidence="19">
    <location>
        <begin position="131"/>
        <end position="156"/>
    </location>
</feature>
<keyword evidence="9" id="KW-0999">Mitochondrion inner membrane</keyword>
<organism evidence="21">
    <name type="scientific">Bemisia tabaci</name>
    <name type="common">Sweetpotato whitefly</name>
    <name type="synonym">Aleurodes tabaci</name>
    <dbReference type="NCBI Taxonomy" id="7038"/>
    <lineage>
        <taxon>Eukaryota</taxon>
        <taxon>Metazoa</taxon>
        <taxon>Ecdysozoa</taxon>
        <taxon>Arthropoda</taxon>
        <taxon>Hexapoda</taxon>
        <taxon>Insecta</taxon>
        <taxon>Pterygota</taxon>
        <taxon>Neoptera</taxon>
        <taxon>Paraneoptera</taxon>
        <taxon>Hemiptera</taxon>
        <taxon>Sternorrhyncha</taxon>
        <taxon>Aleyrodoidea</taxon>
        <taxon>Aleyrodidae</taxon>
        <taxon>Aleyrodinae</taxon>
        <taxon>Bemisia</taxon>
    </lineage>
</organism>